<name>A0ABV9TMP1_9MICC</name>
<evidence type="ECO:0000256" key="2">
    <source>
        <dbReference type="SAM" id="SignalP"/>
    </source>
</evidence>
<evidence type="ECO:0000259" key="3">
    <source>
        <dbReference type="SMART" id="SM00894"/>
    </source>
</evidence>
<keyword evidence="1" id="KW-0812">Transmembrane</keyword>
<sequence length="211" mass="21103">MKKIAAGAAVLAAAGFTGLSMAPATAAPVFQNCTEAKNAGYGIILRGTPEYSPDLDSEGDGRACEANGPGIGFLAPGAPNVPVTPVPPVAEQVVADGVFDNCTEARAVGAVNIPASDPRYGLHLDRDRDGFGCDADGTDDGVQTEVIVDWVPESWATDQYSQMGQVPAGAADTGVVVEDESPAGGVALGGGLALAAAAGAAVVVRRRAARV</sequence>
<comment type="caution">
    <text evidence="4">The sequence shown here is derived from an EMBL/GenBank/DDBJ whole genome shotgun (WGS) entry which is preliminary data.</text>
</comment>
<proteinExistence type="predicted"/>
<evidence type="ECO:0000313" key="5">
    <source>
        <dbReference type="Proteomes" id="UP001595797"/>
    </source>
</evidence>
<organism evidence="4 5">
    <name type="scientific">Kocuria oceani</name>
    <dbReference type="NCBI Taxonomy" id="988827"/>
    <lineage>
        <taxon>Bacteria</taxon>
        <taxon>Bacillati</taxon>
        <taxon>Actinomycetota</taxon>
        <taxon>Actinomycetes</taxon>
        <taxon>Micrococcales</taxon>
        <taxon>Micrococcaceae</taxon>
        <taxon>Kocuria</taxon>
    </lineage>
</organism>
<feature type="transmembrane region" description="Helical" evidence="1">
    <location>
        <begin position="183"/>
        <end position="204"/>
    </location>
</feature>
<keyword evidence="5" id="KW-1185">Reference proteome</keyword>
<keyword evidence="1" id="KW-1133">Transmembrane helix</keyword>
<accession>A0ABV9TMP1</accession>
<feature type="domain" description="Excalibur calcium-binding" evidence="3">
    <location>
        <begin position="29"/>
        <end position="65"/>
    </location>
</feature>
<feature type="domain" description="Excalibur calcium-binding" evidence="3">
    <location>
        <begin position="98"/>
        <end position="134"/>
    </location>
</feature>
<dbReference type="SMART" id="SM00894">
    <property type="entry name" value="Excalibur"/>
    <property type="match status" value="2"/>
</dbReference>
<dbReference type="EMBL" id="JBHSIW010000013">
    <property type="protein sequence ID" value="MFC4904027.1"/>
    <property type="molecule type" value="Genomic_DNA"/>
</dbReference>
<reference evidence="5" key="1">
    <citation type="journal article" date="2019" name="Int. J. Syst. Evol. Microbiol.">
        <title>The Global Catalogue of Microorganisms (GCM) 10K type strain sequencing project: providing services to taxonomists for standard genome sequencing and annotation.</title>
        <authorList>
            <consortium name="The Broad Institute Genomics Platform"/>
            <consortium name="The Broad Institute Genome Sequencing Center for Infectious Disease"/>
            <person name="Wu L."/>
            <person name="Ma J."/>
        </authorList>
    </citation>
    <scope>NUCLEOTIDE SEQUENCE [LARGE SCALE GENOMIC DNA]</scope>
    <source>
        <strain evidence="5">CGMCC 4.6946</strain>
    </source>
</reference>
<keyword evidence="1" id="KW-0472">Membrane</keyword>
<dbReference type="RefSeq" id="WP_158041187.1">
    <property type="nucleotide sequence ID" value="NZ_JARAMH010000013.1"/>
</dbReference>
<protein>
    <submittedName>
        <fullName evidence="4">Excalibur calcium-binding domain-containing protein</fullName>
    </submittedName>
</protein>
<gene>
    <name evidence="4" type="ORF">ACFPCS_10675</name>
</gene>
<dbReference type="InterPro" id="IPR008613">
    <property type="entry name" value="Excalibur_Ca-bd_domain"/>
</dbReference>
<dbReference type="Pfam" id="PF05901">
    <property type="entry name" value="Excalibur"/>
    <property type="match status" value="2"/>
</dbReference>
<feature type="signal peptide" evidence="2">
    <location>
        <begin position="1"/>
        <end position="26"/>
    </location>
</feature>
<evidence type="ECO:0000256" key="1">
    <source>
        <dbReference type="SAM" id="Phobius"/>
    </source>
</evidence>
<feature type="chain" id="PRO_5046674329" evidence="2">
    <location>
        <begin position="27"/>
        <end position="211"/>
    </location>
</feature>
<evidence type="ECO:0000313" key="4">
    <source>
        <dbReference type="EMBL" id="MFC4904027.1"/>
    </source>
</evidence>
<keyword evidence="2" id="KW-0732">Signal</keyword>
<dbReference type="Proteomes" id="UP001595797">
    <property type="component" value="Unassembled WGS sequence"/>
</dbReference>